<keyword evidence="4" id="KW-0862">Zinc</keyword>
<evidence type="ECO:0000313" key="8">
    <source>
        <dbReference type="Proteomes" id="UP000567922"/>
    </source>
</evidence>
<evidence type="ECO:0000256" key="1">
    <source>
        <dbReference type="ARBA" id="ARBA00001947"/>
    </source>
</evidence>
<dbReference type="GO" id="GO:0046872">
    <property type="term" value="F:metal ion binding"/>
    <property type="evidence" value="ECO:0007669"/>
    <property type="project" value="UniProtKB-KW"/>
</dbReference>
<evidence type="ECO:0000313" key="7">
    <source>
        <dbReference type="EMBL" id="MBB3038013.1"/>
    </source>
</evidence>
<keyword evidence="2" id="KW-0479">Metal-binding</keyword>
<protein>
    <recommendedName>
        <fullName evidence="6">DAPG hydrolase PhiG domain-containing protein</fullName>
    </recommendedName>
</protein>
<dbReference type="RefSeq" id="WP_232322938.1">
    <property type="nucleotide sequence ID" value="NZ_BDDI01000006.1"/>
</dbReference>
<feature type="domain" description="DAPG hydrolase PhiG" evidence="6">
    <location>
        <begin position="71"/>
        <end position="298"/>
    </location>
</feature>
<accession>A0A839RPV8</accession>
<sequence length="304" mass="34104">MKYRITSADRRPLPGSYATQQRRLGFSEDDASRPFAHYFRSEVRPIQAHVRDALTCGQAPAECGYEIDDAVTRLSAPGYHQMETGWTRTDRGTLVVSCRTDMPDVTAEMWDWWFGWHSTDSARYKLWHPGAHLFTALAEDRSGDRALSARQRYINNVSYVDEYIGTSLSRLAIRFIDPSQAGFSERTGVTHICARVGTSDLPVSAGWLVHQVRPTDHGSEMRSRFFLGHAEILPVPASSVSKPLSARILTSAVARMTLPPAVAAIGRYRTRDQFGRDLLLHCATEMNHLAGFLPDLYAEFRCAP</sequence>
<dbReference type="GO" id="GO:0016787">
    <property type="term" value="F:hydrolase activity"/>
    <property type="evidence" value="ECO:0007669"/>
    <property type="project" value="UniProtKB-KW"/>
</dbReference>
<comment type="similarity">
    <text evidence="5">Belongs to the DAPG/phloretin hydrolase family.</text>
</comment>
<organism evidence="7 8">
    <name type="scientific">Hoyosella altamirensis</name>
    <dbReference type="NCBI Taxonomy" id="616997"/>
    <lineage>
        <taxon>Bacteria</taxon>
        <taxon>Bacillati</taxon>
        <taxon>Actinomycetota</taxon>
        <taxon>Actinomycetes</taxon>
        <taxon>Mycobacteriales</taxon>
        <taxon>Hoyosellaceae</taxon>
        <taxon>Hoyosella</taxon>
    </lineage>
</organism>
<keyword evidence="3" id="KW-0378">Hydrolase</keyword>
<evidence type="ECO:0000256" key="4">
    <source>
        <dbReference type="ARBA" id="ARBA00022833"/>
    </source>
</evidence>
<gene>
    <name evidence="7" type="ORF">FHU29_002462</name>
</gene>
<evidence type="ECO:0000259" key="6">
    <source>
        <dbReference type="Pfam" id="PF18089"/>
    </source>
</evidence>
<comment type="caution">
    <text evidence="7">The sequence shown here is derived from an EMBL/GenBank/DDBJ whole genome shotgun (WGS) entry which is preliminary data.</text>
</comment>
<keyword evidence="8" id="KW-1185">Reference proteome</keyword>
<dbReference type="EMBL" id="JACHWS010000002">
    <property type="protein sequence ID" value="MBB3038013.1"/>
    <property type="molecule type" value="Genomic_DNA"/>
</dbReference>
<reference evidence="7 8" key="1">
    <citation type="submission" date="2020-08" db="EMBL/GenBank/DDBJ databases">
        <title>Sequencing the genomes of 1000 actinobacteria strains.</title>
        <authorList>
            <person name="Klenk H.-P."/>
        </authorList>
    </citation>
    <scope>NUCLEOTIDE SEQUENCE [LARGE SCALE GENOMIC DNA]</scope>
    <source>
        <strain evidence="7 8">DSM 45258</strain>
    </source>
</reference>
<dbReference type="Proteomes" id="UP000567922">
    <property type="component" value="Unassembled WGS sequence"/>
</dbReference>
<dbReference type="AlphaFoldDB" id="A0A839RPV8"/>
<evidence type="ECO:0000256" key="3">
    <source>
        <dbReference type="ARBA" id="ARBA00022801"/>
    </source>
</evidence>
<comment type="cofactor">
    <cofactor evidence="1">
        <name>Zn(2+)</name>
        <dbReference type="ChEBI" id="CHEBI:29105"/>
    </cofactor>
</comment>
<name>A0A839RPV8_9ACTN</name>
<evidence type="ECO:0000256" key="2">
    <source>
        <dbReference type="ARBA" id="ARBA00022723"/>
    </source>
</evidence>
<dbReference type="InterPro" id="IPR041526">
    <property type="entry name" value="DAPG_hydrolase"/>
</dbReference>
<proteinExistence type="inferred from homology"/>
<evidence type="ECO:0000256" key="5">
    <source>
        <dbReference type="ARBA" id="ARBA00023459"/>
    </source>
</evidence>
<dbReference type="Pfam" id="PF18089">
    <property type="entry name" value="DAPG_hydrolase"/>
    <property type="match status" value="1"/>
</dbReference>